<keyword evidence="2" id="KW-1185">Reference proteome</keyword>
<proteinExistence type="predicted"/>
<evidence type="ECO:0000313" key="1">
    <source>
        <dbReference type="EMBL" id="GII48203.1"/>
    </source>
</evidence>
<dbReference type="Proteomes" id="UP000644610">
    <property type="component" value="Unassembled WGS sequence"/>
</dbReference>
<protein>
    <submittedName>
        <fullName evidence="1">Uncharacterized protein</fullName>
    </submittedName>
</protein>
<evidence type="ECO:0000313" key="2">
    <source>
        <dbReference type="Proteomes" id="UP000644610"/>
    </source>
</evidence>
<name>A0A8J3UN17_9ACTN</name>
<organism evidence="1 2">
    <name type="scientific">Planotetraspora silvatica</name>
    <dbReference type="NCBI Taxonomy" id="234614"/>
    <lineage>
        <taxon>Bacteria</taxon>
        <taxon>Bacillati</taxon>
        <taxon>Actinomycetota</taxon>
        <taxon>Actinomycetes</taxon>
        <taxon>Streptosporangiales</taxon>
        <taxon>Streptosporangiaceae</taxon>
        <taxon>Planotetraspora</taxon>
    </lineage>
</organism>
<dbReference type="RefSeq" id="WP_203977408.1">
    <property type="nucleotide sequence ID" value="NZ_BAAAKY010000045.1"/>
</dbReference>
<dbReference type="EMBL" id="BOOQ01000030">
    <property type="protein sequence ID" value="GII48203.1"/>
    <property type="molecule type" value="Genomic_DNA"/>
</dbReference>
<sequence>MLDDDVPQNHEDDAYALGGIRPLPALPGRICAAPRATAPRGQHRYGLIGLAERVRTLGGRIDAGPGIDRGWVVDAALPLNQEVAR</sequence>
<comment type="caution">
    <text evidence="1">The sequence shown here is derived from an EMBL/GenBank/DDBJ whole genome shotgun (WGS) entry which is preliminary data.</text>
</comment>
<dbReference type="Gene3D" id="3.30.565.10">
    <property type="entry name" value="Histidine kinase-like ATPase, C-terminal domain"/>
    <property type="match status" value="1"/>
</dbReference>
<dbReference type="AlphaFoldDB" id="A0A8J3UN17"/>
<dbReference type="InterPro" id="IPR036890">
    <property type="entry name" value="HATPase_C_sf"/>
</dbReference>
<accession>A0A8J3UN17</accession>
<reference evidence="1" key="1">
    <citation type="submission" date="2021-01" db="EMBL/GenBank/DDBJ databases">
        <title>Whole genome shotgun sequence of Planotetraspora silvatica NBRC 100141.</title>
        <authorList>
            <person name="Komaki H."/>
            <person name="Tamura T."/>
        </authorList>
    </citation>
    <scope>NUCLEOTIDE SEQUENCE</scope>
    <source>
        <strain evidence="1">NBRC 100141</strain>
    </source>
</reference>
<gene>
    <name evidence="1" type="ORF">Psi02_46270</name>
</gene>